<evidence type="ECO:0000256" key="2">
    <source>
        <dbReference type="ARBA" id="ARBA00023239"/>
    </source>
</evidence>
<evidence type="ECO:0000256" key="3">
    <source>
        <dbReference type="ARBA" id="ARBA00023270"/>
    </source>
</evidence>
<evidence type="ECO:0000256" key="1">
    <source>
        <dbReference type="ARBA" id="ARBA00001864"/>
    </source>
</evidence>
<comment type="similarity">
    <text evidence="4">Belongs to the type-I 3-dehydroquinase family.</text>
</comment>
<comment type="function">
    <text evidence="4">Involved in the third step of the chorismate pathway, which leads to the biosynthesis of aromatic amino acids. Catalyzes the cis-dehydration of 3-dehydroquinate (DHQ) and introduces the first double bond of the aromatic ring to yield 3-dehydroshikimate.</text>
</comment>
<dbReference type="GO" id="GO:0046279">
    <property type="term" value="P:3,4-dihydroxybenzoate biosynthetic process"/>
    <property type="evidence" value="ECO:0007669"/>
    <property type="project" value="TreeGrafter"/>
</dbReference>
<dbReference type="InterPro" id="IPR050146">
    <property type="entry name" value="Type-I_3-dehydroquinase"/>
</dbReference>
<comment type="caution">
    <text evidence="4">Lacks conserved residue(s) required for the propagation of feature annotation.</text>
</comment>
<feature type="active site" description="Schiff-base intermediate with substrate" evidence="4">
    <location>
        <position position="141"/>
    </location>
</feature>
<dbReference type="GO" id="GO:0003855">
    <property type="term" value="F:3-dehydroquinate dehydratase activity"/>
    <property type="evidence" value="ECO:0007669"/>
    <property type="project" value="UniProtKB-UniRule"/>
</dbReference>
<dbReference type="PANTHER" id="PTHR43699">
    <property type="entry name" value="3-DEHYDROQUINATE DEHYDRATASE"/>
    <property type="match status" value="1"/>
</dbReference>
<dbReference type="InterPro" id="IPR013785">
    <property type="entry name" value="Aldolase_TIM"/>
</dbReference>
<dbReference type="EMBL" id="OJIN01000031">
    <property type="protein sequence ID" value="SPD72182.1"/>
    <property type="molecule type" value="Genomic_DNA"/>
</dbReference>
<dbReference type="InterPro" id="IPR001381">
    <property type="entry name" value="DHquinase_I"/>
</dbReference>
<dbReference type="SUPFAM" id="SSF51569">
    <property type="entry name" value="Aldolase"/>
    <property type="match status" value="1"/>
</dbReference>
<feature type="binding site" evidence="4">
    <location>
        <position position="182"/>
    </location>
    <ligand>
        <name>3-dehydroquinate</name>
        <dbReference type="ChEBI" id="CHEBI:32364"/>
    </ligand>
</feature>
<dbReference type="NCBIfam" id="TIGR01093">
    <property type="entry name" value="aroD"/>
    <property type="match status" value="1"/>
</dbReference>
<dbReference type="CDD" id="cd00502">
    <property type="entry name" value="DHQase_I"/>
    <property type="match status" value="1"/>
</dbReference>
<dbReference type="UniPathway" id="UPA00053">
    <property type="reaction ID" value="UER00086"/>
</dbReference>
<dbReference type="HAMAP" id="MF_00214">
    <property type="entry name" value="AroD"/>
    <property type="match status" value="1"/>
</dbReference>
<dbReference type="GO" id="GO:0009423">
    <property type="term" value="P:chorismate biosynthetic process"/>
    <property type="evidence" value="ECO:0007669"/>
    <property type="project" value="UniProtKB-UniRule"/>
</dbReference>
<evidence type="ECO:0000256" key="4">
    <source>
        <dbReference type="HAMAP-Rule" id="MF_00214"/>
    </source>
</evidence>
<feature type="binding site" evidence="4">
    <location>
        <position position="207"/>
    </location>
    <ligand>
        <name>3-dehydroquinate</name>
        <dbReference type="ChEBI" id="CHEBI:32364"/>
    </ligand>
</feature>
<dbReference type="Pfam" id="PF01487">
    <property type="entry name" value="DHquinase_I"/>
    <property type="match status" value="1"/>
</dbReference>
<comment type="pathway">
    <text evidence="4">Metabolic intermediate biosynthesis; chorismate biosynthesis; chorismate from D-erythrose 4-phosphate and phosphoenolpyruvate: step 3/7.</text>
</comment>
<feature type="binding site" evidence="4">
    <location>
        <begin position="29"/>
        <end position="31"/>
    </location>
    <ligand>
        <name>3-dehydroquinate</name>
        <dbReference type="ChEBI" id="CHEBI:32364"/>
    </ligand>
</feature>
<dbReference type="GO" id="GO:0009073">
    <property type="term" value="P:aromatic amino acid family biosynthetic process"/>
    <property type="evidence" value="ECO:0007669"/>
    <property type="project" value="UniProtKB-KW"/>
</dbReference>
<dbReference type="PANTHER" id="PTHR43699:SF1">
    <property type="entry name" value="3-DEHYDROQUINATE DEHYDRATASE"/>
    <property type="match status" value="1"/>
</dbReference>
<proteinExistence type="inferred from homology"/>
<evidence type="ECO:0000313" key="5">
    <source>
        <dbReference type="EMBL" id="SPD72182.1"/>
    </source>
</evidence>
<comment type="subunit">
    <text evidence="4">Homodimer.</text>
</comment>
<sequence length="221" mass="24283">MICIPIMAPDTAGAIEKMTEAASIADMMEIRLDVMESFDLKKIIQAAAKPVIITYRSKKEGGKGLARYETRVHHLKSAIAAGADFVDVEFSMPQIYRQEIFKAAGCNKVIISKHFSGNTPPKDRIEDTFEKMAATGAGIVKIVTYAKAPEDNLRILDMIPFAKRLGVNIIAFCMGRSGRISRIFTLIMGGYLSFASLEEGQESASGQIPAREMKKLVEMLS</sequence>
<organism evidence="5">
    <name type="scientific">uncultured Desulfobacterium sp</name>
    <dbReference type="NCBI Taxonomy" id="201089"/>
    <lineage>
        <taxon>Bacteria</taxon>
        <taxon>Pseudomonadati</taxon>
        <taxon>Thermodesulfobacteriota</taxon>
        <taxon>Desulfobacteria</taxon>
        <taxon>Desulfobacterales</taxon>
        <taxon>Desulfobacteriaceae</taxon>
        <taxon>Desulfobacterium</taxon>
        <taxon>environmental samples</taxon>
    </lineage>
</organism>
<keyword evidence="4" id="KW-0028">Amino-acid biosynthesis</keyword>
<comment type="catalytic activity">
    <reaction evidence="1 4">
        <text>3-dehydroquinate = 3-dehydroshikimate + H2O</text>
        <dbReference type="Rhea" id="RHEA:21096"/>
        <dbReference type="ChEBI" id="CHEBI:15377"/>
        <dbReference type="ChEBI" id="CHEBI:16630"/>
        <dbReference type="ChEBI" id="CHEBI:32364"/>
        <dbReference type="EC" id="4.2.1.10"/>
    </reaction>
</comment>
<keyword evidence="4" id="KW-0057">Aromatic amino acid biosynthesis</keyword>
<feature type="binding site" evidence="4">
    <location>
        <position position="56"/>
    </location>
    <ligand>
        <name>3-dehydroquinate</name>
        <dbReference type="ChEBI" id="CHEBI:32364"/>
    </ligand>
</feature>
<keyword evidence="3 4" id="KW-0704">Schiff base</keyword>
<keyword evidence="2 4" id="KW-0456">Lyase</keyword>
<reference evidence="5" key="1">
    <citation type="submission" date="2018-01" db="EMBL/GenBank/DDBJ databases">
        <authorList>
            <person name="Regsiter A."/>
            <person name="William W."/>
        </authorList>
    </citation>
    <scope>NUCLEOTIDE SEQUENCE</scope>
    <source>
        <strain evidence="5">TRIP AH-1</strain>
    </source>
</reference>
<dbReference type="AlphaFoldDB" id="A0A445MRY5"/>
<accession>A0A445MRY5</accession>
<dbReference type="GO" id="GO:0008652">
    <property type="term" value="P:amino acid biosynthetic process"/>
    <property type="evidence" value="ECO:0007669"/>
    <property type="project" value="UniProtKB-KW"/>
</dbReference>
<name>A0A445MRY5_9BACT</name>
<feature type="binding site" evidence="4">
    <location>
        <position position="203"/>
    </location>
    <ligand>
        <name>3-dehydroquinate</name>
        <dbReference type="ChEBI" id="CHEBI:32364"/>
    </ligand>
</feature>
<dbReference type="Gene3D" id="3.20.20.70">
    <property type="entry name" value="Aldolase class I"/>
    <property type="match status" value="1"/>
</dbReference>
<dbReference type="EC" id="4.2.1.10" evidence="4"/>
<gene>
    <name evidence="4 5" type="primary">aroD</name>
    <name evidence="5" type="ORF">PITCH_A1260005</name>
</gene>
<feature type="active site" description="Proton donor/acceptor" evidence="4">
    <location>
        <position position="114"/>
    </location>
</feature>
<protein>
    <recommendedName>
        <fullName evidence="4">3-dehydroquinate dehydratase</fullName>
        <shortName evidence="4">3-dehydroquinase</shortName>
        <ecNumber evidence="4">4.2.1.10</ecNumber>
    </recommendedName>
    <alternativeName>
        <fullName evidence="4">Type I DHQase</fullName>
    </alternativeName>
    <alternativeName>
        <fullName evidence="4">Type I dehydroquinase</fullName>
        <shortName evidence="4">DHQ1</shortName>
    </alternativeName>
</protein>